<dbReference type="HAMAP" id="MF_00115">
    <property type="entry name" value="MscL"/>
    <property type="match status" value="1"/>
</dbReference>
<evidence type="ECO:0000313" key="11">
    <source>
        <dbReference type="EMBL" id="TYR99605.1"/>
    </source>
</evidence>
<evidence type="ECO:0000256" key="3">
    <source>
        <dbReference type="ARBA" id="ARBA00022475"/>
    </source>
</evidence>
<dbReference type="PANTHER" id="PTHR30266:SF2">
    <property type="entry name" value="LARGE-CONDUCTANCE MECHANOSENSITIVE CHANNEL"/>
    <property type="match status" value="1"/>
</dbReference>
<evidence type="ECO:0000256" key="9">
    <source>
        <dbReference type="HAMAP-Rule" id="MF_00115"/>
    </source>
</evidence>
<evidence type="ECO:0000256" key="2">
    <source>
        <dbReference type="ARBA" id="ARBA00022448"/>
    </source>
</evidence>
<comment type="similarity">
    <text evidence="9">Belongs to the MscL family.</text>
</comment>
<comment type="subunit">
    <text evidence="9">Homopentamer.</text>
</comment>
<dbReference type="GO" id="GO:0008381">
    <property type="term" value="F:mechanosensitive monoatomic ion channel activity"/>
    <property type="evidence" value="ECO:0007669"/>
    <property type="project" value="UniProtKB-UniRule"/>
</dbReference>
<dbReference type="PANTHER" id="PTHR30266">
    <property type="entry name" value="MECHANOSENSITIVE CHANNEL MSCL"/>
    <property type="match status" value="1"/>
</dbReference>
<dbReference type="InterPro" id="IPR001185">
    <property type="entry name" value="MS_channel"/>
</dbReference>
<sequence>MFKEFKEFISRGNVFDLAVAVMIGAAFSKIVESLVKDMMMPVIGMLFGGVNFAGLSYRVNAEVIYYGAFIQTLVDFFLVAASIFLMIKVFNRLRGKGKAYEIKSATQLEVLTEIRELLKKMQDEKHDDLPPVKGRRTSIRFKKRD</sequence>
<organism evidence="11 12">
    <name type="scientific">Rossellomorea vietnamensis</name>
    <dbReference type="NCBI Taxonomy" id="218284"/>
    <lineage>
        <taxon>Bacteria</taxon>
        <taxon>Bacillati</taxon>
        <taxon>Bacillota</taxon>
        <taxon>Bacilli</taxon>
        <taxon>Bacillales</taxon>
        <taxon>Bacillaceae</taxon>
        <taxon>Rossellomorea</taxon>
    </lineage>
</organism>
<evidence type="ECO:0000313" key="12">
    <source>
        <dbReference type="Proteomes" id="UP000325182"/>
    </source>
</evidence>
<dbReference type="InterPro" id="IPR036019">
    <property type="entry name" value="MscL_channel"/>
</dbReference>
<keyword evidence="8 9" id="KW-0407">Ion channel</keyword>
<keyword evidence="6 9" id="KW-0406">Ion transport</keyword>
<keyword evidence="2 9" id="KW-0813">Transport</keyword>
<dbReference type="InterPro" id="IPR037673">
    <property type="entry name" value="MSC/AndL"/>
</dbReference>
<evidence type="ECO:0000256" key="5">
    <source>
        <dbReference type="ARBA" id="ARBA00022989"/>
    </source>
</evidence>
<feature type="region of interest" description="Disordered" evidence="10">
    <location>
        <begin position="125"/>
        <end position="145"/>
    </location>
</feature>
<evidence type="ECO:0000256" key="10">
    <source>
        <dbReference type="SAM" id="MobiDB-lite"/>
    </source>
</evidence>
<dbReference type="AlphaFoldDB" id="A0A5D4MF11"/>
<comment type="caution">
    <text evidence="11">The sequence shown here is derived from an EMBL/GenBank/DDBJ whole genome shotgun (WGS) entry which is preliminary data.</text>
</comment>
<evidence type="ECO:0000256" key="8">
    <source>
        <dbReference type="ARBA" id="ARBA00023303"/>
    </source>
</evidence>
<dbReference type="NCBIfam" id="TIGR00220">
    <property type="entry name" value="mscL"/>
    <property type="match status" value="1"/>
</dbReference>
<dbReference type="RefSeq" id="WP_113930411.1">
    <property type="nucleotide sequence ID" value="NZ_VTEG01000005.1"/>
</dbReference>
<feature type="transmembrane region" description="Helical" evidence="9">
    <location>
        <begin position="12"/>
        <end position="31"/>
    </location>
</feature>
<dbReference type="SUPFAM" id="SSF81330">
    <property type="entry name" value="Gated mechanosensitive channel"/>
    <property type="match status" value="1"/>
</dbReference>
<keyword evidence="3 9" id="KW-1003">Cell membrane</keyword>
<evidence type="ECO:0000256" key="4">
    <source>
        <dbReference type="ARBA" id="ARBA00022692"/>
    </source>
</evidence>
<feature type="compositionally biased region" description="Basic residues" evidence="10">
    <location>
        <begin position="133"/>
        <end position="145"/>
    </location>
</feature>
<evidence type="ECO:0000256" key="1">
    <source>
        <dbReference type="ARBA" id="ARBA00004141"/>
    </source>
</evidence>
<dbReference type="Pfam" id="PF01741">
    <property type="entry name" value="MscL"/>
    <property type="match status" value="1"/>
</dbReference>
<keyword evidence="5 9" id="KW-1133">Transmembrane helix</keyword>
<proteinExistence type="inferred from homology"/>
<comment type="function">
    <text evidence="9">Channel that opens in response to stretch forces in the membrane lipid bilayer. May participate in the regulation of osmotic pressure changes within the cell.</text>
</comment>
<dbReference type="Proteomes" id="UP000325182">
    <property type="component" value="Unassembled WGS sequence"/>
</dbReference>
<keyword evidence="4 9" id="KW-0812">Transmembrane</keyword>
<dbReference type="Gene3D" id="1.10.1200.120">
    <property type="entry name" value="Large-conductance mechanosensitive channel, MscL, domain 1"/>
    <property type="match status" value="1"/>
</dbReference>
<dbReference type="GO" id="GO:0005886">
    <property type="term" value="C:plasma membrane"/>
    <property type="evidence" value="ECO:0007669"/>
    <property type="project" value="UniProtKB-SubCell"/>
</dbReference>
<keyword evidence="7 9" id="KW-0472">Membrane</keyword>
<dbReference type="PRINTS" id="PR01264">
    <property type="entry name" value="MECHCHANNEL"/>
</dbReference>
<feature type="transmembrane region" description="Helical" evidence="9">
    <location>
        <begin position="63"/>
        <end position="87"/>
    </location>
</feature>
<comment type="subcellular location">
    <subcellularLocation>
        <location evidence="9">Cell membrane</location>
        <topology evidence="9">Multi-pass membrane protein</topology>
    </subcellularLocation>
    <subcellularLocation>
        <location evidence="1">Membrane</location>
        <topology evidence="1">Multi-pass membrane protein</topology>
    </subcellularLocation>
</comment>
<gene>
    <name evidence="9 11" type="primary">mscL</name>
    <name evidence="11" type="ORF">FZC84_10265</name>
</gene>
<evidence type="ECO:0000256" key="7">
    <source>
        <dbReference type="ARBA" id="ARBA00023136"/>
    </source>
</evidence>
<reference evidence="11 12" key="1">
    <citation type="submission" date="2019-08" db="EMBL/GenBank/DDBJ databases">
        <title>Bacillus genomes from the desert of Cuatro Cienegas, Coahuila.</title>
        <authorList>
            <person name="Olmedo-Alvarez G."/>
        </authorList>
    </citation>
    <scope>NUCLEOTIDE SEQUENCE [LARGE SCALE GENOMIC DNA]</scope>
    <source>
        <strain evidence="11 12">CH128b_4D</strain>
    </source>
</reference>
<name>A0A5D4MF11_9BACI</name>
<dbReference type="EMBL" id="VTEG01000005">
    <property type="protein sequence ID" value="TYR99605.1"/>
    <property type="molecule type" value="Genomic_DNA"/>
</dbReference>
<evidence type="ECO:0000256" key="6">
    <source>
        <dbReference type="ARBA" id="ARBA00023065"/>
    </source>
</evidence>
<protein>
    <recommendedName>
        <fullName evidence="9">Large-conductance mechanosensitive channel</fullName>
    </recommendedName>
</protein>
<accession>A0A5D4MF11</accession>